<dbReference type="OrthoDB" id="6502814at2759"/>
<evidence type="ECO:0000313" key="3">
    <source>
        <dbReference type="Proteomes" id="UP000821853"/>
    </source>
</evidence>
<dbReference type="EMBL" id="JABSTR010000011">
    <property type="protein sequence ID" value="KAH9382093.1"/>
    <property type="molecule type" value="Genomic_DNA"/>
</dbReference>
<protein>
    <recommendedName>
        <fullName evidence="4">Gag protein</fullName>
    </recommendedName>
</protein>
<sequence>MGLNIISLQLHPGSSGLGRTREAFLSHRPPVFESNAAPTRGQRRLGKRHSPTPAGWAHEISGQSGRRATERPARIFSPPRGPLAAHAVVPNGDAPRDATSLLQQAISLIESLSCALKGSLESPKLSRPLVRLEIPVYRGYQDTISVTDFTEALTHYQTAMGLSDSDMLARVVPVVLTKPAAQWYQLAGHRSATFTELKRQSVANFFQWTAIGGRGESLLVFMRSMEKLYQIAEPTAPNDERVERVIRQAQPTFAAYLRGARFRNLEERAAEAKRIQGHILASRAFRPLPPASEALEPRCAWKGASSFSRHPPDAAHAVGAEDKGLLEISERALDPYTYGRHTANARKKPATTALNSQVRRQAETLQGMPIAGIPVKRGPHEAQLLPAAGAVGKRRCRPSGKARSAEAARVTPSEGLLRSSVSSLRAENPGFIGHES</sequence>
<name>A0A9J6H2X3_HAELO</name>
<keyword evidence="3" id="KW-1185">Reference proteome</keyword>
<dbReference type="VEuPathDB" id="VectorBase:HLOH_048300"/>
<dbReference type="OMA" id="RIFSPPR"/>
<dbReference type="AlphaFoldDB" id="A0A9J6H2X3"/>
<organism evidence="2 3">
    <name type="scientific">Haemaphysalis longicornis</name>
    <name type="common">Bush tick</name>
    <dbReference type="NCBI Taxonomy" id="44386"/>
    <lineage>
        <taxon>Eukaryota</taxon>
        <taxon>Metazoa</taxon>
        <taxon>Ecdysozoa</taxon>
        <taxon>Arthropoda</taxon>
        <taxon>Chelicerata</taxon>
        <taxon>Arachnida</taxon>
        <taxon>Acari</taxon>
        <taxon>Parasitiformes</taxon>
        <taxon>Ixodida</taxon>
        <taxon>Ixodoidea</taxon>
        <taxon>Ixodidae</taxon>
        <taxon>Haemaphysalinae</taxon>
        <taxon>Haemaphysalis</taxon>
    </lineage>
</organism>
<dbReference type="Proteomes" id="UP000821853">
    <property type="component" value="Chromosome 9"/>
</dbReference>
<proteinExistence type="predicted"/>
<feature type="region of interest" description="Disordered" evidence="1">
    <location>
        <begin position="31"/>
        <end position="70"/>
    </location>
</feature>
<feature type="compositionally biased region" description="Basic residues" evidence="1">
    <location>
        <begin position="41"/>
        <end position="50"/>
    </location>
</feature>
<accession>A0A9J6H2X3</accession>
<reference evidence="2 3" key="1">
    <citation type="journal article" date="2020" name="Cell">
        <title>Large-Scale Comparative Analyses of Tick Genomes Elucidate Their Genetic Diversity and Vector Capacities.</title>
        <authorList>
            <consortium name="Tick Genome and Microbiome Consortium (TIGMIC)"/>
            <person name="Jia N."/>
            <person name="Wang J."/>
            <person name="Shi W."/>
            <person name="Du L."/>
            <person name="Sun Y."/>
            <person name="Zhan W."/>
            <person name="Jiang J.F."/>
            <person name="Wang Q."/>
            <person name="Zhang B."/>
            <person name="Ji P."/>
            <person name="Bell-Sakyi L."/>
            <person name="Cui X.M."/>
            <person name="Yuan T.T."/>
            <person name="Jiang B.G."/>
            <person name="Yang W.F."/>
            <person name="Lam T.T."/>
            <person name="Chang Q.C."/>
            <person name="Ding S.J."/>
            <person name="Wang X.J."/>
            <person name="Zhu J.G."/>
            <person name="Ruan X.D."/>
            <person name="Zhao L."/>
            <person name="Wei J.T."/>
            <person name="Ye R.Z."/>
            <person name="Que T.C."/>
            <person name="Du C.H."/>
            <person name="Zhou Y.H."/>
            <person name="Cheng J.X."/>
            <person name="Dai P.F."/>
            <person name="Guo W.B."/>
            <person name="Han X.H."/>
            <person name="Huang E.J."/>
            <person name="Li L.F."/>
            <person name="Wei W."/>
            <person name="Gao Y.C."/>
            <person name="Liu J.Z."/>
            <person name="Shao H.Z."/>
            <person name="Wang X."/>
            <person name="Wang C.C."/>
            <person name="Yang T.C."/>
            <person name="Huo Q.B."/>
            <person name="Li W."/>
            <person name="Chen H.Y."/>
            <person name="Chen S.E."/>
            <person name="Zhou L.G."/>
            <person name="Ni X.B."/>
            <person name="Tian J.H."/>
            <person name="Sheng Y."/>
            <person name="Liu T."/>
            <person name="Pan Y.S."/>
            <person name="Xia L.Y."/>
            <person name="Li J."/>
            <person name="Zhao F."/>
            <person name="Cao W.C."/>
        </authorList>
    </citation>
    <scope>NUCLEOTIDE SEQUENCE [LARGE SCALE GENOMIC DNA]</scope>
    <source>
        <strain evidence="2">HaeL-2018</strain>
    </source>
</reference>
<comment type="caution">
    <text evidence="2">The sequence shown here is derived from an EMBL/GenBank/DDBJ whole genome shotgun (WGS) entry which is preliminary data.</text>
</comment>
<evidence type="ECO:0008006" key="4">
    <source>
        <dbReference type="Google" id="ProtNLM"/>
    </source>
</evidence>
<gene>
    <name evidence="2" type="ORF">HPB48_022488</name>
</gene>
<evidence type="ECO:0000313" key="2">
    <source>
        <dbReference type="EMBL" id="KAH9382093.1"/>
    </source>
</evidence>
<feature type="region of interest" description="Disordered" evidence="1">
    <location>
        <begin position="390"/>
        <end position="436"/>
    </location>
</feature>
<evidence type="ECO:0000256" key="1">
    <source>
        <dbReference type="SAM" id="MobiDB-lite"/>
    </source>
</evidence>